<dbReference type="AlphaFoldDB" id="A0A939HHZ4"/>
<dbReference type="RefSeq" id="WP_207617455.1">
    <property type="nucleotide sequence ID" value="NZ_JAFNLL010000050.1"/>
</dbReference>
<feature type="domain" description="Antirepressor protein C-terminal" evidence="1">
    <location>
        <begin position="157"/>
        <end position="254"/>
    </location>
</feature>
<dbReference type="InterPro" id="IPR005039">
    <property type="entry name" value="Ant_C"/>
</dbReference>
<evidence type="ECO:0000259" key="1">
    <source>
        <dbReference type="Pfam" id="PF03374"/>
    </source>
</evidence>
<name>A0A939HHZ4_9MICC</name>
<accession>A0A939HHZ4</accession>
<keyword evidence="3" id="KW-1185">Reference proteome</keyword>
<reference evidence="2" key="1">
    <citation type="submission" date="2021-03" db="EMBL/GenBank/DDBJ databases">
        <title>A new species, PO-11, isolated from a karst cave deposit.</title>
        <authorList>
            <person name="Zhaoxiaoyong W."/>
        </authorList>
    </citation>
    <scope>NUCLEOTIDE SEQUENCE</scope>
    <source>
        <strain evidence="2">PO-11</strain>
    </source>
</reference>
<dbReference type="GO" id="GO:0003677">
    <property type="term" value="F:DNA binding"/>
    <property type="evidence" value="ECO:0007669"/>
    <property type="project" value="InterPro"/>
</dbReference>
<organism evidence="2 3">
    <name type="scientific">Arthrobacter cavernae</name>
    <dbReference type="NCBI Taxonomy" id="2817681"/>
    <lineage>
        <taxon>Bacteria</taxon>
        <taxon>Bacillati</taxon>
        <taxon>Actinomycetota</taxon>
        <taxon>Actinomycetes</taxon>
        <taxon>Micrococcales</taxon>
        <taxon>Micrococcaceae</taxon>
        <taxon>Arthrobacter</taxon>
    </lineage>
</organism>
<protein>
    <submittedName>
        <fullName evidence="2">Phage antirepressor KilAC domain-containing protein</fullName>
    </submittedName>
</protein>
<evidence type="ECO:0000313" key="3">
    <source>
        <dbReference type="Proteomes" id="UP000664164"/>
    </source>
</evidence>
<proteinExistence type="predicted"/>
<sequence>MNNLDIFTQAASPFDSLRQLRADGSEFWSARDLAPFMTYSSWRNFMVPMERAMATARNQGHDVETNFAGSRKVSASGPDKQDFHLSRFAAYLVAMNGDPRKPEVAAAQAYFAIQTRVAETTAPIRELTFEEKMLDVMGTLQARVDDQRRQLADTCERLAAVAPKVEAYDALIDASGLLSMQAAAKALGFGPNILFRDLRRLGILQRNNLPFQRYLHHFDVKLGSYRNRAGETIPTATTMVRPAGLDFLRRKLAKAAVEATSQAVGSLVRSGGPAHDH</sequence>
<dbReference type="Pfam" id="PF03374">
    <property type="entry name" value="ANT"/>
    <property type="match status" value="1"/>
</dbReference>
<comment type="caution">
    <text evidence="2">The sequence shown here is derived from an EMBL/GenBank/DDBJ whole genome shotgun (WGS) entry which is preliminary data.</text>
</comment>
<evidence type="ECO:0000313" key="2">
    <source>
        <dbReference type="EMBL" id="MBO1269599.1"/>
    </source>
</evidence>
<gene>
    <name evidence="2" type="ORF">J1902_16785</name>
</gene>
<dbReference type="EMBL" id="JAFNLL010000050">
    <property type="protein sequence ID" value="MBO1269599.1"/>
    <property type="molecule type" value="Genomic_DNA"/>
</dbReference>
<dbReference type="Proteomes" id="UP000664164">
    <property type="component" value="Unassembled WGS sequence"/>
</dbReference>